<dbReference type="SUPFAM" id="SSF57889">
    <property type="entry name" value="Cysteine-rich domain"/>
    <property type="match status" value="1"/>
</dbReference>
<dbReference type="KEGG" id="gtt:GUITHDRAFT_152548"/>
<evidence type="ECO:0000313" key="5">
    <source>
        <dbReference type="Proteomes" id="UP000011087"/>
    </source>
</evidence>
<organism evidence="3">
    <name type="scientific">Guillardia theta (strain CCMP2712)</name>
    <name type="common">Cryptophyte</name>
    <dbReference type="NCBI Taxonomy" id="905079"/>
    <lineage>
        <taxon>Eukaryota</taxon>
        <taxon>Cryptophyceae</taxon>
        <taxon>Pyrenomonadales</taxon>
        <taxon>Geminigeraceae</taxon>
        <taxon>Guillardia</taxon>
    </lineage>
</organism>
<feature type="compositionally biased region" description="Polar residues" evidence="1">
    <location>
        <begin position="1"/>
        <end position="26"/>
    </location>
</feature>
<dbReference type="Proteomes" id="UP000011087">
    <property type="component" value="Unassembled WGS sequence"/>
</dbReference>
<dbReference type="HOGENOM" id="CLU_851119_0_0_1"/>
<evidence type="ECO:0000313" key="4">
    <source>
        <dbReference type="EnsemblProtists" id="EKX45736"/>
    </source>
</evidence>
<evidence type="ECO:0000256" key="1">
    <source>
        <dbReference type="SAM" id="MobiDB-lite"/>
    </source>
</evidence>
<dbReference type="InterPro" id="IPR046349">
    <property type="entry name" value="C1-like_sf"/>
</dbReference>
<protein>
    <recommendedName>
        <fullName evidence="2">KKT2/KKT3 zinc finger domain-containing protein</fullName>
    </recommendedName>
</protein>
<dbReference type="PaxDb" id="55529-EKX45736"/>
<evidence type="ECO:0000259" key="2">
    <source>
        <dbReference type="Pfam" id="PF26235"/>
    </source>
</evidence>
<evidence type="ECO:0000313" key="3">
    <source>
        <dbReference type="EMBL" id="EKX45736.1"/>
    </source>
</evidence>
<reference evidence="5" key="2">
    <citation type="submission" date="2012-11" db="EMBL/GenBank/DDBJ databases">
        <authorList>
            <person name="Kuo A."/>
            <person name="Curtis B.A."/>
            <person name="Tanifuji G."/>
            <person name="Burki F."/>
            <person name="Gruber A."/>
            <person name="Irimia M."/>
            <person name="Maruyama S."/>
            <person name="Arias M.C."/>
            <person name="Ball S.G."/>
            <person name="Gile G.H."/>
            <person name="Hirakawa Y."/>
            <person name="Hopkins J.F."/>
            <person name="Rensing S.A."/>
            <person name="Schmutz J."/>
            <person name="Symeonidi A."/>
            <person name="Elias M."/>
            <person name="Eveleigh R.J."/>
            <person name="Herman E.K."/>
            <person name="Klute M.J."/>
            <person name="Nakayama T."/>
            <person name="Obornik M."/>
            <person name="Reyes-Prieto A."/>
            <person name="Armbrust E.V."/>
            <person name="Aves S.J."/>
            <person name="Beiko R.G."/>
            <person name="Coutinho P."/>
            <person name="Dacks J.B."/>
            <person name="Durnford D.G."/>
            <person name="Fast N.M."/>
            <person name="Green B.R."/>
            <person name="Grisdale C."/>
            <person name="Hempe F."/>
            <person name="Henrissat B."/>
            <person name="Hoppner M.P."/>
            <person name="Ishida K.-I."/>
            <person name="Kim E."/>
            <person name="Koreny L."/>
            <person name="Kroth P.G."/>
            <person name="Liu Y."/>
            <person name="Malik S.-B."/>
            <person name="Maier U.G."/>
            <person name="McRose D."/>
            <person name="Mock T."/>
            <person name="Neilson J.A."/>
            <person name="Onodera N.T."/>
            <person name="Poole A.M."/>
            <person name="Pritham E.J."/>
            <person name="Richards T.A."/>
            <person name="Rocap G."/>
            <person name="Roy S.W."/>
            <person name="Sarai C."/>
            <person name="Schaack S."/>
            <person name="Shirato S."/>
            <person name="Slamovits C.H."/>
            <person name="Spencer D.F."/>
            <person name="Suzuki S."/>
            <person name="Worden A.Z."/>
            <person name="Zauner S."/>
            <person name="Barry K."/>
            <person name="Bell C."/>
            <person name="Bharti A.K."/>
            <person name="Crow J.A."/>
            <person name="Grimwood J."/>
            <person name="Kramer R."/>
            <person name="Lindquist E."/>
            <person name="Lucas S."/>
            <person name="Salamov A."/>
            <person name="McFadden G.I."/>
            <person name="Lane C.E."/>
            <person name="Keeling P.J."/>
            <person name="Gray M.W."/>
            <person name="Grigoriev I.V."/>
            <person name="Archibald J.M."/>
        </authorList>
    </citation>
    <scope>NUCLEOTIDE SEQUENCE</scope>
    <source>
        <strain evidence="5">CCMP2712</strain>
    </source>
</reference>
<feature type="region of interest" description="Disordered" evidence="1">
    <location>
        <begin position="1"/>
        <end position="35"/>
    </location>
</feature>
<dbReference type="RefSeq" id="XP_005832716.1">
    <property type="nucleotide sequence ID" value="XM_005832659.1"/>
</dbReference>
<gene>
    <name evidence="3" type="ORF">GUITHDRAFT_152548</name>
</gene>
<reference evidence="3 5" key="1">
    <citation type="journal article" date="2012" name="Nature">
        <title>Algal genomes reveal evolutionary mosaicism and the fate of nucleomorphs.</title>
        <authorList>
            <consortium name="DOE Joint Genome Institute"/>
            <person name="Curtis B.A."/>
            <person name="Tanifuji G."/>
            <person name="Burki F."/>
            <person name="Gruber A."/>
            <person name="Irimia M."/>
            <person name="Maruyama S."/>
            <person name="Arias M.C."/>
            <person name="Ball S.G."/>
            <person name="Gile G.H."/>
            <person name="Hirakawa Y."/>
            <person name="Hopkins J.F."/>
            <person name="Kuo A."/>
            <person name="Rensing S.A."/>
            <person name="Schmutz J."/>
            <person name="Symeonidi A."/>
            <person name="Elias M."/>
            <person name="Eveleigh R.J."/>
            <person name="Herman E.K."/>
            <person name="Klute M.J."/>
            <person name="Nakayama T."/>
            <person name="Obornik M."/>
            <person name="Reyes-Prieto A."/>
            <person name="Armbrust E.V."/>
            <person name="Aves S.J."/>
            <person name="Beiko R.G."/>
            <person name="Coutinho P."/>
            <person name="Dacks J.B."/>
            <person name="Durnford D.G."/>
            <person name="Fast N.M."/>
            <person name="Green B.R."/>
            <person name="Grisdale C.J."/>
            <person name="Hempel F."/>
            <person name="Henrissat B."/>
            <person name="Hoppner M.P."/>
            <person name="Ishida K."/>
            <person name="Kim E."/>
            <person name="Koreny L."/>
            <person name="Kroth P.G."/>
            <person name="Liu Y."/>
            <person name="Malik S.B."/>
            <person name="Maier U.G."/>
            <person name="McRose D."/>
            <person name="Mock T."/>
            <person name="Neilson J.A."/>
            <person name="Onodera N.T."/>
            <person name="Poole A.M."/>
            <person name="Pritham E.J."/>
            <person name="Richards T.A."/>
            <person name="Rocap G."/>
            <person name="Roy S.W."/>
            <person name="Sarai C."/>
            <person name="Schaack S."/>
            <person name="Shirato S."/>
            <person name="Slamovits C.H."/>
            <person name="Spencer D.F."/>
            <person name="Suzuki S."/>
            <person name="Worden A.Z."/>
            <person name="Zauner S."/>
            <person name="Barry K."/>
            <person name="Bell C."/>
            <person name="Bharti A.K."/>
            <person name="Crow J.A."/>
            <person name="Grimwood J."/>
            <person name="Kramer R."/>
            <person name="Lindquist E."/>
            <person name="Lucas S."/>
            <person name="Salamov A."/>
            <person name="McFadden G.I."/>
            <person name="Lane C.E."/>
            <person name="Keeling P.J."/>
            <person name="Gray M.W."/>
            <person name="Grigoriev I.V."/>
            <person name="Archibald J.M."/>
        </authorList>
    </citation>
    <scope>NUCLEOTIDE SEQUENCE</scope>
    <source>
        <strain evidence="3 5">CCMP2712</strain>
    </source>
</reference>
<proteinExistence type="predicted"/>
<dbReference type="GeneID" id="17302427"/>
<reference evidence="4" key="3">
    <citation type="submission" date="2015-06" db="UniProtKB">
        <authorList>
            <consortium name="EnsemblProtists"/>
        </authorList>
    </citation>
    <scope>IDENTIFICATION</scope>
</reference>
<keyword evidence="5" id="KW-1185">Reference proteome</keyword>
<dbReference type="Pfam" id="PF26235">
    <property type="entry name" value="zf-KKT2_KKT3"/>
    <property type="match status" value="1"/>
</dbReference>
<dbReference type="EMBL" id="JH992997">
    <property type="protein sequence ID" value="EKX45736.1"/>
    <property type="molecule type" value="Genomic_DNA"/>
</dbReference>
<dbReference type="EnsemblProtists" id="EKX45736">
    <property type="protein sequence ID" value="EKX45736"/>
    <property type="gene ID" value="GUITHDRAFT_152548"/>
</dbReference>
<dbReference type="AlphaFoldDB" id="L1JB24"/>
<name>L1JB24_GUITC</name>
<feature type="domain" description="KKT2/KKT3 zinc finger" evidence="2">
    <location>
        <begin position="97"/>
        <end position="149"/>
    </location>
</feature>
<dbReference type="InterPro" id="IPR058800">
    <property type="entry name" value="Znf-KKT2_KKT3"/>
</dbReference>
<accession>L1JB24</accession>
<sequence length="327" mass="36698">MTTENENVNASSTNSSKVSNETSKQGPVNGKGAEEEIVREGFETIHLDQASPRKVIDLGEGSLALKLLRLKGFLSRGEISDEQYKLEQKRLLRVRSFGCPDGHELEKSEKKEQGWICNVCEQQIDIGSVVYSCPMCDWDGCSKCLNEAKATVKAAETEQAGSSVERILFQCGGNHPLSCHRAKTYQYECNLCRESLPMKSLVFSCRECDWDGCGLCYARVGMKDAKIDMQTEVAKHVCPSQHVLYEFSTPNSEWACDTCRSEVFRWRFHPFDLKVVCRLLRVLSCTAVESVIGIYASNAFPNKSSSLKLCKKRFRRKSLLLPVTSFG</sequence>